<reference evidence="8" key="1">
    <citation type="journal article" date="2011" name="Nat. Commun.">
        <title>Effector diversification within compartments of the Leptosphaeria maculans genome affected by Repeat-Induced Point mutations.</title>
        <authorList>
            <person name="Rouxel T."/>
            <person name="Grandaubert J."/>
            <person name="Hane J.K."/>
            <person name="Hoede C."/>
            <person name="van de Wouw A.P."/>
            <person name="Couloux A."/>
            <person name="Dominguez V."/>
            <person name="Anthouard V."/>
            <person name="Bally P."/>
            <person name="Bourras S."/>
            <person name="Cozijnsen A.J."/>
            <person name="Ciuffetti L.M."/>
            <person name="Degrave A."/>
            <person name="Dilmaghani A."/>
            <person name="Duret L."/>
            <person name="Fudal I."/>
            <person name="Goodwin S.B."/>
            <person name="Gout L."/>
            <person name="Glaser N."/>
            <person name="Linglin J."/>
            <person name="Kema G.H.J."/>
            <person name="Lapalu N."/>
            <person name="Lawrence C.B."/>
            <person name="May K."/>
            <person name="Meyer M."/>
            <person name="Ollivier B."/>
            <person name="Poulain J."/>
            <person name="Schoch C.L."/>
            <person name="Simon A."/>
            <person name="Spatafora J.W."/>
            <person name="Stachowiak A."/>
            <person name="Turgeon B.G."/>
            <person name="Tyler B.M."/>
            <person name="Vincent D."/>
            <person name="Weissenbach J."/>
            <person name="Amselem J."/>
            <person name="Quesneville H."/>
            <person name="Oliver R.P."/>
            <person name="Wincker P."/>
            <person name="Balesdent M.-H."/>
            <person name="Howlett B.J."/>
        </authorList>
    </citation>
    <scope>NUCLEOTIDE SEQUENCE [LARGE SCALE GENOMIC DNA]</scope>
    <source>
        <strain evidence="8">JN3 / isolate v23.1.3 / race Av1-4-5-6-7-8</strain>
    </source>
</reference>
<dbReference type="eggNOG" id="KOG0255">
    <property type="taxonomic scope" value="Eukaryota"/>
</dbReference>
<feature type="transmembrane region" description="Helical" evidence="6">
    <location>
        <begin position="534"/>
        <end position="556"/>
    </location>
</feature>
<dbReference type="SUPFAM" id="SSF103473">
    <property type="entry name" value="MFS general substrate transporter"/>
    <property type="match status" value="1"/>
</dbReference>
<evidence type="ECO:0000256" key="5">
    <source>
        <dbReference type="SAM" id="MobiDB-lite"/>
    </source>
</evidence>
<gene>
    <name evidence="7" type="ORF">LEMA_P108410.1</name>
</gene>
<feature type="transmembrane region" description="Helical" evidence="6">
    <location>
        <begin position="164"/>
        <end position="184"/>
    </location>
</feature>
<dbReference type="GO" id="GO:0022857">
    <property type="term" value="F:transmembrane transporter activity"/>
    <property type="evidence" value="ECO:0007669"/>
    <property type="project" value="InterPro"/>
</dbReference>
<feature type="transmembrane region" description="Helical" evidence="6">
    <location>
        <begin position="390"/>
        <end position="415"/>
    </location>
</feature>
<dbReference type="HOGENOM" id="CLU_008455_13_4_1"/>
<keyword evidence="8" id="KW-1185">Reference proteome</keyword>
<dbReference type="OMA" id="IDATFIH"/>
<dbReference type="Pfam" id="PF07690">
    <property type="entry name" value="MFS_1"/>
    <property type="match status" value="1"/>
</dbReference>
<dbReference type="STRING" id="985895.E4ZYQ0"/>
<name>E4ZYQ0_LEPMJ</name>
<dbReference type="InterPro" id="IPR036259">
    <property type="entry name" value="MFS_trans_sf"/>
</dbReference>
<dbReference type="PANTHER" id="PTHR23502">
    <property type="entry name" value="MAJOR FACILITATOR SUPERFAMILY"/>
    <property type="match status" value="1"/>
</dbReference>
<dbReference type="EMBL" id="FP929129">
    <property type="protein sequence ID" value="CBX96576.1"/>
    <property type="molecule type" value="Genomic_DNA"/>
</dbReference>
<dbReference type="GO" id="GO:0005886">
    <property type="term" value="C:plasma membrane"/>
    <property type="evidence" value="ECO:0007669"/>
    <property type="project" value="TreeGrafter"/>
</dbReference>
<evidence type="ECO:0008006" key="9">
    <source>
        <dbReference type="Google" id="ProtNLM"/>
    </source>
</evidence>
<dbReference type="OrthoDB" id="268400at2759"/>
<keyword evidence="4 6" id="KW-0472">Membrane</keyword>
<dbReference type="InParanoid" id="E4ZYQ0"/>
<feature type="transmembrane region" description="Helical" evidence="6">
    <location>
        <begin position="470"/>
        <end position="490"/>
    </location>
</feature>
<feature type="compositionally biased region" description="Low complexity" evidence="5">
    <location>
        <begin position="32"/>
        <end position="41"/>
    </location>
</feature>
<feature type="transmembrane region" description="Helical" evidence="6">
    <location>
        <begin position="562"/>
        <end position="587"/>
    </location>
</feature>
<sequence>MAEPLQEVYPMVELAPLPRAHMHPLVEPREISPPTSSPTPSIGADDGPLYKPATALADPEAPSARTKRESYELCGSTYLITNTGKTLKLPVPSDSKADPLNWSKWKTAGALFAVFLFSVVCLTAAQASSVLLEAIQIDFRDEVRINSSLDSLGTNKLPEGVKPWLIKALYTGPTLFMGIGCFFWVPLSIGMGRRPALLIASLVALFATIWASEARSFASLVVALCVIGLSEGLSLSLAFLMVIDLTYINQRSKAVAGMWCLAGCFGTSGVGLVPVMSNHGHDWRAFFHYWTIPIIVSIIVTFTLYPETYFKRPTVAFDGMILMQSATEKLTVYQDVKEDSSIYRDLPEYPLRTGFAGLRDRLGLARSPFASWISMGRCFLQMGYCIINPLIFWVFIASSFNSASMIFIGVTYARVLLAPPYNISHDLVGTVNVASGVGAFCGFFVYYFIISKVVTRLSHRNHGVLEAEHYLISYIVPISTGATGSLIYGLAVQHQWPEGWIYFSYGLNGFAFVTLMVSNTLWVTEAFPRWAAPALAVVGGGCYLLSFAMSFALVPWLESQGFQWVGIQLSILQIVGGLVAMPVAFWGKSGRQAIQGRWAEDRSGALRPL</sequence>
<dbReference type="InterPro" id="IPR011701">
    <property type="entry name" value="MFS"/>
</dbReference>
<evidence type="ECO:0000256" key="3">
    <source>
        <dbReference type="ARBA" id="ARBA00022989"/>
    </source>
</evidence>
<dbReference type="AlphaFoldDB" id="E4ZYQ0"/>
<proteinExistence type="predicted"/>
<feature type="transmembrane region" description="Helical" evidence="6">
    <location>
        <begin position="218"/>
        <end position="243"/>
    </location>
</feature>
<protein>
    <recommendedName>
        <fullName evidence="9">Major facilitator superfamily (MFS) profile domain-containing protein</fullName>
    </recommendedName>
</protein>
<dbReference type="VEuPathDB" id="FungiDB:LEMA_P108410.1"/>
<dbReference type="Gene3D" id="1.20.1250.20">
    <property type="entry name" value="MFS general substrate transporter like domains"/>
    <property type="match status" value="1"/>
</dbReference>
<feature type="transmembrane region" description="Helical" evidence="6">
    <location>
        <begin position="255"/>
        <end position="275"/>
    </location>
</feature>
<evidence type="ECO:0000256" key="1">
    <source>
        <dbReference type="ARBA" id="ARBA00004141"/>
    </source>
</evidence>
<dbReference type="PANTHER" id="PTHR23502:SF47">
    <property type="entry name" value="MAJOR FACILITATOR SUPERFAMILY (MFS) PROFILE DOMAIN-CONTAINING PROTEIN-RELATED"/>
    <property type="match status" value="1"/>
</dbReference>
<dbReference type="Proteomes" id="UP000002668">
    <property type="component" value="Genome"/>
</dbReference>
<evidence type="ECO:0000256" key="4">
    <source>
        <dbReference type="ARBA" id="ARBA00023136"/>
    </source>
</evidence>
<feature type="transmembrane region" description="Helical" evidence="6">
    <location>
        <begin position="287"/>
        <end position="305"/>
    </location>
</feature>
<comment type="subcellular location">
    <subcellularLocation>
        <location evidence="1">Membrane</location>
        <topology evidence="1">Multi-pass membrane protein</topology>
    </subcellularLocation>
</comment>
<evidence type="ECO:0000256" key="6">
    <source>
        <dbReference type="SAM" id="Phobius"/>
    </source>
</evidence>
<feature type="transmembrane region" description="Helical" evidence="6">
    <location>
        <begin position="196"/>
        <end position="212"/>
    </location>
</feature>
<evidence type="ECO:0000313" key="8">
    <source>
        <dbReference type="Proteomes" id="UP000002668"/>
    </source>
</evidence>
<feature type="transmembrane region" description="Helical" evidence="6">
    <location>
        <begin position="110"/>
        <end position="132"/>
    </location>
</feature>
<feature type="transmembrane region" description="Helical" evidence="6">
    <location>
        <begin position="502"/>
        <end position="522"/>
    </location>
</feature>
<organism evidence="8">
    <name type="scientific">Leptosphaeria maculans (strain JN3 / isolate v23.1.3 / race Av1-4-5-6-7-8)</name>
    <name type="common">Blackleg fungus</name>
    <name type="synonym">Phoma lingam</name>
    <dbReference type="NCBI Taxonomy" id="985895"/>
    <lineage>
        <taxon>Eukaryota</taxon>
        <taxon>Fungi</taxon>
        <taxon>Dikarya</taxon>
        <taxon>Ascomycota</taxon>
        <taxon>Pezizomycotina</taxon>
        <taxon>Dothideomycetes</taxon>
        <taxon>Pleosporomycetidae</taxon>
        <taxon>Pleosporales</taxon>
        <taxon>Pleosporineae</taxon>
        <taxon>Leptosphaeriaceae</taxon>
        <taxon>Plenodomus</taxon>
        <taxon>Plenodomus lingam/Leptosphaeria maculans species complex</taxon>
    </lineage>
</organism>
<feature type="transmembrane region" description="Helical" evidence="6">
    <location>
        <begin position="427"/>
        <end position="449"/>
    </location>
</feature>
<keyword evidence="2 6" id="KW-0812">Transmembrane</keyword>
<accession>E4ZYQ0</accession>
<evidence type="ECO:0000256" key="2">
    <source>
        <dbReference type="ARBA" id="ARBA00022692"/>
    </source>
</evidence>
<evidence type="ECO:0000313" key="7">
    <source>
        <dbReference type="EMBL" id="CBX96576.1"/>
    </source>
</evidence>
<keyword evidence="3 6" id="KW-1133">Transmembrane helix</keyword>
<feature type="region of interest" description="Disordered" evidence="5">
    <location>
        <begin position="27"/>
        <end position="51"/>
    </location>
</feature>